<dbReference type="PANTHER" id="PTHR23028">
    <property type="entry name" value="ACETYLTRANSFERASE"/>
    <property type="match status" value="1"/>
</dbReference>
<dbReference type="InterPro" id="IPR050879">
    <property type="entry name" value="Acyltransferase_3"/>
</dbReference>
<name>A0A0D1K3Q2_9SPHN</name>
<dbReference type="PATRIC" id="fig|1549858.7.peg.581"/>
<feature type="transmembrane region" description="Helical" evidence="1">
    <location>
        <begin position="91"/>
        <end position="112"/>
    </location>
</feature>
<dbReference type="GO" id="GO:0016020">
    <property type="term" value="C:membrane"/>
    <property type="evidence" value="ECO:0007669"/>
    <property type="project" value="TreeGrafter"/>
</dbReference>
<sequence>MDSSGDHIYSFDLSRAIAALAVVVQHWNELAAPGSAPPFGQSLDFFYRFGALAVPLFFVLSGFVFDWLYAVRIRAQRIDAATFFVLRFSRLYPLFIATFGVVALEFLLVGSWIRYSFNGLHTDAYHALLTVLMMTGWGLEKGFSFNGPSWTVSTEVFLYGVFFLVSRRFGIRPVTIAGMVLVGFAMMSVSVHLAGGLVQFFAGVAAHRMFLRWSNHRNAVWIVLAAVAALCLTWLYGNEYHTRSGLEFLHSRIPHAPKLDTRYQIARDLIFPALLFPMVIFMQAALERKLQIAAVPRHPIVAWMGNLSYSLYLWHYPLMIALAVGVAYAGASPFLFYSPAVFCLYLIALTLLSHLSYYRFERPLMHAIRGGFRRRRPQAFAASASDITTGVAAKFTTL</sequence>
<feature type="transmembrane region" description="Helical" evidence="1">
    <location>
        <begin position="307"/>
        <end position="328"/>
    </location>
</feature>
<keyword evidence="1" id="KW-0812">Transmembrane</keyword>
<feature type="transmembrane region" description="Helical" evidence="1">
    <location>
        <begin position="334"/>
        <end position="355"/>
    </location>
</feature>
<protein>
    <recommendedName>
        <fullName evidence="2">Acyltransferase 3 domain-containing protein</fullName>
    </recommendedName>
</protein>
<dbReference type="EMBL" id="JXTP01000033">
    <property type="protein sequence ID" value="KIU28233.1"/>
    <property type="molecule type" value="Genomic_DNA"/>
</dbReference>
<proteinExistence type="predicted"/>
<feature type="transmembrane region" description="Helical" evidence="1">
    <location>
        <begin position="218"/>
        <end position="237"/>
    </location>
</feature>
<reference evidence="3 4" key="1">
    <citation type="submission" date="2015-01" db="EMBL/GenBank/DDBJ databases">
        <title>Genome of Sphingomonas taxi strain 30a.</title>
        <authorList>
            <person name="Eevers N."/>
            <person name="Van Hamme J."/>
            <person name="Bottos E."/>
            <person name="Weyens N."/>
            <person name="Vangronsveld J."/>
        </authorList>
    </citation>
    <scope>NUCLEOTIDE SEQUENCE [LARGE SCALE GENOMIC DNA]</scope>
    <source>
        <strain evidence="3 4">30a</strain>
    </source>
</reference>
<evidence type="ECO:0000313" key="3">
    <source>
        <dbReference type="EMBL" id="KIU28233.1"/>
    </source>
</evidence>
<dbReference type="InterPro" id="IPR002656">
    <property type="entry name" value="Acyl_transf_3_dom"/>
</dbReference>
<comment type="caution">
    <text evidence="3">The sequence shown here is derived from an EMBL/GenBank/DDBJ whole genome shotgun (WGS) entry which is preliminary data.</text>
</comment>
<dbReference type="PANTHER" id="PTHR23028:SF131">
    <property type="entry name" value="BLR2367 PROTEIN"/>
    <property type="match status" value="1"/>
</dbReference>
<evidence type="ECO:0000313" key="4">
    <source>
        <dbReference type="Proteomes" id="UP000033203"/>
    </source>
</evidence>
<feature type="transmembrane region" description="Helical" evidence="1">
    <location>
        <begin position="45"/>
        <end position="70"/>
    </location>
</feature>
<evidence type="ECO:0000256" key="1">
    <source>
        <dbReference type="SAM" id="Phobius"/>
    </source>
</evidence>
<keyword evidence="1" id="KW-1133">Transmembrane helix</keyword>
<dbReference type="Proteomes" id="UP000033203">
    <property type="component" value="Unassembled WGS sequence"/>
</dbReference>
<accession>A0A0D1K3Q2</accession>
<gene>
    <name evidence="3" type="ORF">SR41_08385</name>
</gene>
<feature type="domain" description="Acyltransferase 3" evidence="2">
    <location>
        <begin position="8"/>
        <end position="350"/>
    </location>
</feature>
<keyword evidence="1" id="KW-0472">Membrane</keyword>
<organism evidence="3 4">
    <name type="scientific">Sphingomonas melonis</name>
    <dbReference type="NCBI Taxonomy" id="152682"/>
    <lineage>
        <taxon>Bacteria</taxon>
        <taxon>Pseudomonadati</taxon>
        <taxon>Pseudomonadota</taxon>
        <taxon>Alphaproteobacteria</taxon>
        <taxon>Sphingomonadales</taxon>
        <taxon>Sphingomonadaceae</taxon>
        <taxon>Sphingomonas</taxon>
    </lineage>
</organism>
<evidence type="ECO:0000259" key="2">
    <source>
        <dbReference type="Pfam" id="PF01757"/>
    </source>
</evidence>
<feature type="transmembrane region" description="Helical" evidence="1">
    <location>
        <begin position="176"/>
        <end position="206"/>
    </location>
</feature>
<dbReference type="GO" id="GO:0016747">
    <property type="term" value="F:acyltransferase activity, transferring groups other than amino-acyl groups"/>
    <property type="evidence" value="ECO:0007669"/>
    <property type="project" value="InterPro"/>
</dbReference>
<dbReference type="AlphaFoldDB" id="A0A0D1K3Q2"/>
<dbReference type="Pfam" id="PF01757">
    <property type="entry name" value="Acyl_transf_3"/>
    <property type="match status" value="1"/>
</dbReference>
<feature type="transmembrane region" description="Helical" evidence="1">
    <location>
        <begin position="269"/>
        <end position="286"/>
    </location>
</feature>
<dbReference type="GO" id="GO:0000271">
    <property type="term" value="P:polysaccharide biosynthetic process"/>
    <property type="evidence" value="ECO:0007669"/>
    <property type="project" value="TreeGrafter"/>
</dbReference>